<dbReference type="OrthoDB" id="9811471at2"/>
<dbReference type="STRING" id="1907941.BKE30_05010"/>
<gene>
    <name evidence="3" type="ORF">BKE30_05010</name>
</gene>
<dbReference type="EMBL" id="MLCN01000012">
    <property type="protein sequence ID" value="ONG41335.1"/>
    <property type="molecule type" value="Genomic_DNA"/>
</dbReference>
<dbReference type="Gene3D" id="3.90.1300.10">
    <property type="entry name" value="Amidase signature (AS) domain"/>
    <property type="match status" value="1"/>
</dbReference>
<evidence type="ECO:0000313" key="4">
    <source>
        <dbReference type="Proteomes" id="UP000192132"/>
    </source>
</evidence>
<comment type="similarity">
    <text evidence="1">Belongs to the amidase family.</text>
</comment>
<organism evidence="3 4">
    <name type="scientific">Alkanindiges hydrocarboniclasticus</name>
    <dbReference type="NCBI Taxonomy" id="1907941"/>
    <lineage>
        <taxon>Bacteria</taxon>
        <taxon>Pseudomonadati</taxon>
        <taxon>Pseudomonadota</taxon>
        <taxon>Gammaproteobacteria</taxon>
        <taxon>Moraxellales</taxon>
        <taxon>Moraxellaceae</taxon>
        <taxon>Alkanindiges</taxon>
    </lineage>
</organism>
<feature type="domain" description="Amidase" evidence="2">
    <location>
        <begin position="28"/>
        <end position="481"/>
    </location>
</feature>
<dbReference type="PANTHER" id="PTHR11895:SF7">
    <property type="entry name" value="GLUTAMYL-TRNA(GLN) AMIDOTRANSFERASE SUBUNIT A, MITOCHONDRIAL"/>
    <property type="match status" value="1"/>
</dbReference>
<dbReference type="PROSITE" id="PS00571">
    <property type="entry name" value="AMIDASES"/>
    <property type="match status" value="1"/>
</dbReference>
<dbReference type="PANTHER" id="PTHR11895">
    <property type="entry name" value="TRANSAMIDASE"/>
    <property type="match status" value="1"/>
</dbReference>
<dbReference type="GO" id="GO:0003824">
    <property type="term" value="F:catalytic activity"/>
    <property type="evidence" value="ECO:0007669"/>
    <property type="project" value="InterPro"/>
</dbReference>
<dbReference type="SUPFAM" id="SSF75304">
    <property type="entry name" value="Amidase signature (AS) enzymes"/>
    <property type="match status" value="1"/>
</dbReference>
<dbReference type="Pfam" id="PF01425">
    <property type="entry name" value="Amidase"/>
    <property type="match status" value="1"/>
</dbReference>
<protein>
    <submittedName>
        <fullName evidence="3">Amidase</fullName>
    </submittedName>
</protein>
<dbReference type="Proteomes" id="UP000192132">
    <property type="component" value="Unassembled WGS sequence"/>
</dbReference>
<evidence type="ECO:0000313" key="3">
    <source>
        <dbReference type="EMBL" id="ONG41335.1"/>
    </source>
</evidence>
<comment type="caution">
    <text evidence="3">The sequence shown here is derived from an EMBL/GenBank/DDBJ whole genome shotgun (WGS) entry which is preliminary data.</text>
</comment>
<dbReference type="InterPro" id="IPR023631">
    <property type="entry name" value="Amidase_dom"/>
</dbReference>
<keyword evidence="4" id="KW-1185">Reference proteome</keyword>
<dbReference type="InterPro" id="IPR000120">
    <property type="entry name" value="Amidase"/>
</dbReference>
<dbReference type="InterPro" id="IPR036928">
    <property type="entry name" value="AS_sf"/>
</dbReference>
<proteinExistence type="inferred from homology"/>
<sequence>MLSSKEYMQYDGLGLANLVKSKQVRPDELLQTAIKRCEQVNPKLNAVIIPMYEQAQRQLKTRTTEGSDQPFAGVPFLLKDLFQEYSGVPTSYGSNVLKKKNYTPEFNAEIVDRWLNAGVTIFGRTNTPEFGIKGITEPDAWGTCHNPWHLKHNSGGSSGGSASAVAAGIVPLAAAGDGGGSIRIPASYCGLFGLKPSRGRTPWGPGFSEAMHGAAIQHVLTRSVRDSAAMLDATHGADLSALFDIQGPAASYMDAIKQPPKRLKIAVNTQSPIGTKVSKDATAAIEHTVKLLTTLGHEVVEDAPAIDGMALASDFIVMWFAQCAVMVDEIKRMAQGSAHDFELDTRAAAAFGAKTKATEYLRCLNHWGDYTRKLNEFFRQYDLYLTPATASVAPKNGEVVTPKWQQVLLKGVLKTGQAHQLVRGSFLIEQIVQSNLRWVPFTQLANITGVPAMSVPLYWSKQGLPLGSQFVAPFGHEHVLLSLAAQLEQAQPWHSKYNLIKL</sequence>
<dbReference type="InterPro" id="IPR020556">
    <property type="entry name" value="Amidase_CS"/>
</dbReference>
<evidence type="ECO:0000256" key="1">
    <source>
        <dbReference type="ARBA" id="ARBA00009199"/>
    </source>
</evidence>
<name>A0A1S8CXG7_9GAMM</name>
<dbReference type="RefSeq" id="WP_076877533.1">
    <property type="nucleotide sequence ID" value="NZ_MLCN01000012.1"/>
</dbReference>
<reference evidence="3 4" key="1">
    <citation type="submission" date="2016-10" db="EMBL/GenBank/DDBJ databases">
        <title>Draft Genome sequence of Alkanindiges sp. strain H1.</title>
        <authorList>
            <person name="Subhash Y."/>
            <person name="Lee S."/>
        </authorList>
    </citation>
    <scope>NUCLEOTIDE SEQUENCE [LARGE SCALE GENOMIC DNA]</scope>
    <source>
        <strain evidence="3 4">H1</strain>
    </source>
</reference>
<dbReference type="AlphaFoldDB" id="A0A1S8CXG7"/>
<evidence type="ECO:0000259" key="2">
    <source>
        <dbReference type="Pfam" id="PF01425"/>
    </source>
</evidence>
<accession>A0A1S8CXG7</accession>